<dbReference type="Gene3D" id="3.40.630.30">
    <property type="match status" value="1"/>
</dbReference>
<accession>A0ABQ1R1Q2</accession>
<reference evidence="3" key="1">
    <citation type="journal article" date="2019" name="Int. J. Syst. Evol. Microbiol.">
        <title>The Global Catalogue of Microorganisms (GCM) 10K type strain sequencing project: providing services to taxonomists for standard genome sequencing and annotation.</title>
        <authorList>
            <consortium name="The Broad Institute Genomics Platform"/>
            <consortium name="The Broad Institute Genome Sequencing Center for Infectious Disease"/>
            <person name="Wu L."/>
            <person name="Ma J."/>
        </authorList>
    </citation>
    <scope>NUCLEOTIDE SEQUENCE [LARGE SCALE GENOMIC DNA]</scope>
    <source>
        <strain evidence="3">CGMCC 1.12923</strain>
    </source>
</reference>
<dbReference type="SUPFAM" id="SSF55729">
    <property type="entry name" value="Acyl-CoA N-acyltransferases (Nat)"/>
    <property type="match status" value="1"/>
</dbReference>
<evidence type="ECO:0000313" key="3">
    <source>
        <dbReference type="Proteomes" id="UP000614272"/>
    </source>
</evidence>
<dbReference type="EMBL" id="BMGJ01000002">
    <property type="protein sequence ID" value="GGD54920.1"/>
    <property type="molecule type" value="Genomic_DNA"/>
</dbReference>
<dbReference type="Pfam" id="PF13508">
    <property type="entry name" value="Acetyltransf_7"/>
    <property type="match status" value="1"/>
</dbReference>
<evidence type="ECO:0000313" key="2">
    <source>
        <dbReference type="EMBL" id="GGD54920.1"/>
    </source>
</evidence>
<feature type="domain" description="N-acetyltransferase" evidence="1">
    <location>
        <begin position="110"/>
        <end position="239"/>
    </location>
</feature>
<dbReference type="InterPro" id="IPR000182">
    <property type="entry name" value="GNAT_dom"/>
</dbReference>
<dbReference type="CDD" id="cd04301">
    <property type="entry name" value="NAT_SF"/>
    <property type="match status" value="1"/>
</dbReference>
<name>A0ABQ1R1Q2_9ALTE</name>
<comment type="caution">
    <text evidence="2">The sequence shown here is derived from an EMBL/GenBank/DDBJ whole genome shotgun (WGS) entry which is preliminary data.</text>
</comment>
<evidence type="ECO:0000259" key="1">
    <source>
        <dbReference type="PROSITE" id="PS51186"/>
    </source>
</evidence>
<sequence length="239" mass="26758">MNTNQLKQANIDNLSALWQTLGSHSSKDSRGNRVHCSASWPHRCWSDFPVRLFPGAFLAPQSIVPVWQVGEQSREQEQALEEQGFTVAFEQQAMVLELNPPAECQTDNDITIINSEADIIVWTSIASAAFGYIIDPDVILRGNQAPNLQLMLGYAQQRPAVTALLYQTDDIVGVHQLGVTPEFRGKGLASKMMAALLGSDMVRRSKWMVLQASAAGEPMYRKLGFRPQFRIRNYQRQKP</sequence>
<dbReference type="Proteomes" id="UP000614272">
    <property type="component" value="Unassembled WGS sequence"/>
</dbReference>
<gene>
    <name evidence="2" type="ORF">GCM10011357_08310</name>
</gene>
<organism evidence="2 3">
    <name type="scientific">Lacimicrobium alkaliphilum</name>
    <dbReference type="NCBI Taxonomy" id="1526571"/>
    <lineage>
        <taxon>Bacteria</taxon>
        <taxon>Pseudomonadati</taxon>
        <taxon>Pseudomonadota</taxon>
        <taxon>Gammaproteobacteria</taxon>
        <taxon>Alteromonadales</taxon>
        <taxon>Alteromonadaceae</taxon>
        <taxon>Lacimicrobium</taxon>
    </lineage>
</organism>
<dbReference type="InterPro" id="IPR016181">
    <property type="entry name" value="Acyl_CoA_acyltransferase"/>
</dbReference>
<dbReference type="RefSeq" id="WP_180237067.1">
    <property type="nucleotide sequence ID" value="NZ_BMGJ01000002.1"/>
</dbReference>
<protein>
    <recommendedName>
        <fullName evidence="1">N-acetyltransferase domain-containing protein</fullName>
    </recommendedName>
</protein>
<dbReference type="PROSITE" id="PS51186">
    <property type="entry name" value="GNAT"/>
    <property type="match status" value="1"/>
</dbReference>
<proteinExistence type="predicted"/>
<keyword evidence="3" id="KW-1185">Reference proteome</keyword>